<evidence type="ECO:0000256" key="3">
    <source>
        <dbReference type="ARBA" id="ARBA00022692"/>
    </source>
</evidence>
<proteinExistence type="predicted"/>
<keyword evidence="5 9" id="KW-1133">Transmembrane helix</keyword>
<dbReference type="OrthoDB" id="8122682at2759"/>
<accession>A0A8S4QL44</accession>
<dbReference type="Pfam" id="PF02949">
    <property type="entry name" value="7tm_6"/>
    <property type="match status" value="1"/>
</dbReference>
<sequence length="81" mass="9162">MRRIIEWHNFVLDSIDAISSVYGPPLVYQVAITSIPMSLAAYQVADSLEHGKLHFLFIMVGIAVCLQLWIPCYLGTLIRNK</sequence>
<feature type="non-terminal residue" evidence="10">
    <location>
        <position position="1"/>
    </location>
</feature>
<dbReference type="GO" id="GO:0016020">
    <property type="term" value="C:membrane"/>
    <property type="evidence" value="ECO:0007669"/>
    <property type="project" value="UniProtKB-SubCell"/>
</dbReference>
<evidence type="ECO:0000256" key="6">
    <source>
        <dbReference type="ARBA" id="ARBA00023136"/>
    </source>
</evidence>
<dbReference type="Proteomes" id="UP000838756">
    <property type="component" value="Unassembled WGS sequence"/>
</dbReference>
<evidence type="ECO:0000256" key="8">
    <source>
        <dbReference type="ARBA" id="ARBA00023224"/>
    </source>
</evidence>
<keyword evidence="7" id="KW-0675">Receptor</keyword>
<comment type="subcellular location">
    <subcellularLocation>
        <location evidence="1">Membrane</location>
        <topology evidence="1">Multi-pass membrane protein</topology>
    </subcellularLocation>
</comment>
<dbReference type="InterPro" id="IPR004117">
    <property type="entry name" value="7tm6_olfct_rcpt"/>
</dbReference>
<keyword evidence="11" id="KW-1185">Reference proteome</keyword>
<evidence type="ECO:0000313" key="11">
    <source>
        <dbReference type="Proteomes" id="UP000838756"/>
    </source>
</evidence>
<evidence type="ECO:0000256" key="1">
    <source>
        <dbReference type="ARBA" id="ARBA00004141"/>
    </source>
</evidence>
<dbReference type="GO" id="GO:0005549">
    <property type="term" value="F:odorant binding"/>
    <property type="evidence" value="ECO:0007669"/>
    <property type="project" value="InterPro"/>
</dbReference>
<evidence type="ECO:0000256" key="4">
    <source>
        <dbReference type="ARBA" id="ARBA00022725"/>
    </source>
</evidence>
<dbReference type="EMBL" id="CAKXAJ010010685">
    <property type="protein sequence ID" value="CAH2211534.1"/>
    <property type="molecule type" value="Genomic_DNA"/>
</dbReference>
<keyword evidence="6 9" id="KW-0472">Membrane</keyword>
<name>A0A8S4QL44_9NEOP</name>
<dbReference type="GO" id="GO:0007165">
    <property type="term" value="P:signal transduction"/>
    <property type="evidence" value="ECO:0007669"/>
    <property type="project" value="UniProtKB-KW"/>
</dbReference>
<dbReference type="AlphaFoldDB" id="A0A8S4QL44"/>
<evidence type="ECO:0000256" key="7">
    <source>
        <dbReference type="ARBA" id="ARBA00023170"/>
    </source>
</evidence>
<evidence type="ECO:0000256" key="5">
    <source>
        <dbReference type="ARBA" id="ARBA00022989"/>
    </source>
</evidence>
<comment type="caution">
    <text evidence="10">The sequence shown here is derived from an EMBL/GenBank/DDBJ whole genome shotgun (WGS) entry which is preliminary data.</text>
</comment>
<reference evidence="10" key="1">
    <citation type="submission" date="2022-03" db="EMBL/GenBank/DDBJ databases">
        <authorList>
            <person name="Lindestad O."/>
        </authorList>
    </citation>
    <scope>NUCLEOTIDE SEQUENCE</scope>
</reference>
<keyword evidence="3 9" id="KW-0812">Transmembrane</keyword>
<protein>
    <submittedName>
        <fullName evidence="10">Jg2500 protein</fullName>
    </submittedName>
</protein>
<gene>
    <name evidence="10" type="primary">jg2500</name>
    <name evidence="10" type="ORF">PAEG_LOCUS3348</name>
</gene>
<keyword evidence="4" id="KW-0552">Olfaction</keyword>
<organism evidence="10 11">
    <name type="scientific">Pararge aegeria aegeria</name>
    <dbReference type="NCBI Taxonomy" id="348720"/>
    <lineage>
        <taxon>Eukaryota</taxon>
        <taxon>Metazoa</taxon>
        <taxon>Ecdysozoa</taxon>
        <taxon>Arthropoda</taxon>
        <taxon>Hexapoda</taxon>
        <taxon>Insecta</taxon>
        <taxon>Pterygota</taxon>
        <taxon>Neoptera</taxon>
        <taxon>Endopterygota</taxon>
        <taxon>Lepidoptera</taxon>
        <taxon>Glossata</taxon>
        <taxon>Ditrysia</taxon>
        <taxon>Papilionoidea</taxon>
        <taxon>Nymphalidae</taxon>
        <taxon>Satyrinae</taxon>
        <taxon>Satyrini</taxon>
        <taxon>Parargina</taxon>
        <taxon>Pararge</taxon>
    </lineage>
</organism>
<evidence type="ECO:0000256" key="2">
    <source>
        <dbReference type="ARBA" id="ARBA00022606"/>
    </source>
</evidence>
<evidence type="ECO:0000313" key="10">
    <source>
        <dbReference type="EMBL" id="CAH2211534.1"/>
    </source>
</evidence>
<keyword evidence="8" id="KW-0807">Transducer</keyword>
<evidence type="ECO:0000256" key="9">
    <source>
        <dbReference type="SAM" id="Phobius"/>
    </source>
</evidence>
<keyword evidence="2" id="KW-0716">Sensory transduction</keyword>
<feature type="transmembrane region" description="Helical" evidence="9">
    <location>
        <begin position="54"/>
        <end position="78"/>
    </location>
</feature>
<dbReference type="GO" id="GO:0004984">
    <property type="term" value="F:olfactory receptor activity"/>
    <property type="evidence" value="ECO:0007669"/>
    <property type="project" value="InterPro"/>
</dbReference>
<feature type="transmembrane region" description="Helical" evidence="9">
    <location>
        <begin position="21"/>
        <end position="42"/>
    </location>
</feature>